<dbReference type="Gene3D" id="2.60.40.420">
    <property type="entry name" value="Cupredoxins - blue copper proteins"/>
    <property type="match status" value="3"/>
</dbReference>
<dbReference type="Proteomes" id="UP000722485">
    <property type="component" value="Unassembled WGS sequence"/>
</dbReference>
<feature type="domain" description="Plastocyanin-like" evidence="9">
    <location>
        <begin position="451"/>
        <end position="568"/>
    </location>
</feature>
<dbReference type="CDD" id="cd13854">
    <property type="entry name" value="CuRO_1_MaLCC_like"/>
    <property type="match status" value="1"/>
</dbReference>
<dbReference type="Pfam" id="PF00394">
    <property type="entry name" value="Cu-oxidase"/>
    <property type="match status" value="1"/>
</dbReference>
<dbReference type="SUPFAM" id="SSF49503">
    <property type="entry name" value="Cupredoxins"/>
    <property type="match status" value="3"/>
</dbReference>
<keyword evidence="5" id="KW-0560">Oxidoreductase</keyword>
<dbReference type="PROSITE" id="PS00079">
    <property type="entry name" value="MULTICOPPER_OXIDASE1"/>
    <property type="match status" value="1"/>
</dbReference>
<dbReference type="InterPro" id="IPR011706">
    <property type="entry name" value="Cu-oxidase_C"/>
</dbReference>
<dbReference type="InterPro" id="IPR033138">
    <property type="entry name" value="Cu_oxidase_CS"/>
</dbReference>
<reference evidence="11" key="1">
    <citation type="submission" date="2020-03" db="EMBL/GenBank/DDBJ databases">
        <title>Draft Genome Sequence of Cylindrodendrum hubeiense.</title>
        <authorList>
            <person name="Buettner E."/>
            <person name="Kellner H."/>
        </authorList>
    </citation>
    <scope>NUCLEOTIDE SEQUENCE</scope>
    <source>
        <strain evidence="11">IHI 201604</strain>
    </source>
</reference>
<dbReference type="Pfam" id="PF07731">
    <property type="entry name" value="Cu-oxidase_2"/>
    <property type="match status" value="1"/>
</dbReference>
<keyword evidence="4" id="KW-0677">Repeat</keyword>
<evidence type="ECO:0000259" key="9">
    <source>
        <dbReference type="Pfam" id="PF07731"/>
    </source>
</evidence>
<keyword evidence="6" id="KW-0186">Copper</keyword>
<evidence type="ECO:0000256" key="2">
    <source>
        <dbReference type="ARBA" id="ARBA00022723"/>
    </source>
</evidence>
<dbReference type="GO" id="GO:0005507">
    <property type="term" value="F:copper ion binding"/>
    <property type="evidence" value="ECO:0007669"/>
    <property type="project" value="InterPro"/>
</dbReference>
<accession>A0A9P5LD64</accession>
<dbReference type="InterPro" id="IPR002355">
    <property type="entry name" value="Cu_oxidase_Cu_BS"/>
</dbReference>
<protein>
    <recommendedName>
        <fullName evidence="13">Laccase</fullName>
    </recommendedName>
</protein>
<dbReference type="FunFam" id="2.60.40.420:FF:000038">
    <property type="entry name" value="Extracellular dihydrogeodin oxidase/laccase"/>
    <property type="match status" value="1"/>
</dbReference>
<evidence type="ECO:0000259" key="10">
    <source>
        <dbReference type="Pfam" id="PF07732"/>
    </source>
</evidence>
<dbReference type="InterPro" id="IPR001117">
    <property type="entry name" value="Cu-oxidase_2nd"/>
</dbReference>
<dbReference type="CDD" id="cd13901">
    <property type="entry name" value="CuRO_3_MaLCC_like"/>
    <property type="match status" value="1"/>
</dbReference>
<dbReference type="PROSITE" id="PS00080">
    <property type="entry name" value="MULTICOPPER_OXIDASE2"/>
    <property type="match status" value="1"/>
</dbReference>
<dbReference type="EMBL" id="JAANBB010000005">
    <property type="protein sequence ID" value="KAF7557463.1"/>
    <property type="molecule type" value="Genomic_DNA"/>
</dbReference>
<dbReference type="Pfam" id="PF07732">
    <property type="entry name" value="Cu-oxidase_3"/>
    <property type="match status" value="1"/>
</dbReference>
<evidence type="ECO:0000256" key="3">
    <source>
        <dbReference type="ARBA" id="ARBA00022729"/>
    </source>
</evidence>
<keyword evidence="2" id="KW-0479">Metal-binding</keyword>
<dbReference type="PANTHER" id="PTHR11709:SF145">
    <property type="entry name" value="LCC1"/>
    <property type="match status" value="1"/>
</dbReference>
<evidence type="ECO:0000256" key="4">
    <source>
        <dbReference type="ARBA" id="ARBA00022737"/>
    </source>
</evidence>
<evidence type="ECO:0000256" key="6">
    <source>
        <dbReference type="ARBA" id="ARBA00023008"/>
    </source>
</evidence>
<feature type="domain" description="Plastocyanin-like" evidence="8">
    <location>
        <begin position="221"/>
        <end position="376"/>
    </location>
</feature>
<feature type="domain" description="Plastocyanin-like" evidence="10">
    <location>
        <begin position="95"/>
        <end position="209"/>
    </location>
</feature>
<evidence type="ECO:0000313" key="12">
    <source>
        <dbReference type="Proteomes" id="UP000722485"/>
    </source>
</evidence>
<dbReference type="InterPro" id="IPR045087">
    <property type="entry name" value="Cu-oxidase_fam"/>
</dbReference>
<organism evidence="11 12">
    <name type="scientific">Cylindrodendrum hubeiense</name>
    <dbReference type="NCBI Taxonomy" id="595255"/>
    <lineage>
        <taxon>Eukaryota</taxon>
        <taxon>Fungi</taxon>
        <taxon>Dikarya</taxon>
        <taxon>Ascomycota</taxon>
        <taxon>Pezizomycotina</taxon>
        <taxon>Sordariomycetes</taxon>
        <taxon>Hypocreomycetidae</taxon>
        <taxon>Hypocreales</taxon>
        <taxon>Nectriaceae</taxon>
        <taxon>Cylindrodendrum</taxon>
    </lineage>
</organism>
<dbReference type="OrthoDB" id="2121828at2759"/>
<gene>
    <name evidence="11" type="ORF">G7Z17_g672</name>
</gene>
<keyword evidence="3" id="KW-0732">Signal</keyword>
<dbReference type="PANTHER" id="PTHR11709">
    <property type="entry name" value="MULTI-COPPER OXIDASE"/>
    <property type="match status" value="1"/>
</dbReference>
<keyword evidence="7" id="KW-0325">Glycoprotein</keyword>
<evidence type="ECO:0000259" key="8">
    <source>
        <dbReference type="Pfam" id="PF00394"/>
    </source>
</evidence>
<evidence type="ECO:0008006" key="13">
    <source>
        <dbReference type="Google" id="ProtNLM"/>
    </source>
</evidence>
<name>A0A9P5LD64_9HYPO</name>
<evidence type="ECO:0000313" key="11">
    <source>
        <dbReference type="EMBL" id="KAF7557463.1"/>
    </source>
</evidence>
<dbReference type="GO" id="GO:0016491">
    <property type="term" value="F:oxidoreductase activity"/>
    <property type="evidence" value="ECO:0007669"/>
    <property type="project" value="UniProtKB-KW"/>
</dbReference>
<keyword evidence="12" id="KW-1185">Reference proteome</keyword>
<evidence type="ECO:0000256" key="1">
    <source>
        <dbReference type="ARBA" id="ARBA00010609"/>
    </source>
</evidence>
<evidence type="ECO:0000256" key="5">
    <source>
        <dbReference type="ARBA" id="ARBA00023002"/>
    </source>
</evidence>
<dbReference type="InterPro" id="IPR008972">
    <property type="entry name" value="Cupredoxin"/>
</dbReference>
<dbReference type="AlphaFoldDB" id="A0A9P5LD64"/>
<comment type="caution">
    <text evidence="11">The sequence shown here is derived from an EMBL/GenBank/DDBJ whole genome shotgun (WGS) entry which is preliminary data.</text>
</comment>
<evidence type="ECO:0000256" key="7">
    <source>
        <dbReference type="ARBA" id="ARBA00023180"/>
    </source>
</evidence>
<sequence>MGNAASIHGRSLTQLESRATVNSDNYSETSIVGDLSQSDTNGESILGTLSAPTLPYFMTNNPTPNGYPWSTLTAFTNYYKTHPNTGVIRKYDFTISRGTIAPDGYELSAILVNGAFPGPTIEANWGDTIQVTVHNDIEDEGVALHWHGFLQTGTPWEDGVPGITQCPIAPGKTFTYQFLAELYGTTWYHSHYSAQYAAGLVGPMVIHGPREKRDYDVDVGPIMIGDWYHDEYFDLVETVMSPNGGVVFSNNNLINGKNNFDCSTLPADDTTPCNSQAGLSKFKFTRGKTHRLRLINTGAEALQRFSIDGHNLTVIANDFVQVKPYDTQVVTLGIGQRTDVLVKANGQLDAYWMRANISVPCSLARNPNALAAVYYDDTDQTQEPTSTAWNVPDPNTCANDDLTKTVPLMKLPLPAADLTYDLEVNLFVNGSGITLFSLDGIDFRANYNSPTLLLAKLGEDDFEEKWNVRNTGNATSVRLNVINNTPIAHPMHLHGFNMYILSEGEGEWDGTIINQNNPQRRDVIQVRSNGHVVVQFDAAGNPGMWPFHCHIAWHVSAGLLIQFLTNPGKVEAFNIPNVVAETCREWGNWTLTNIPAQIDSGL</sequence>
<dbReference type="InterPro" id="IPR011707">
    <property type="entry name" value="Cu-oxidase-like_N"/>
</dbReference>
<proteinExistence type="inferred from homology"/>
<comment type="similarity">
    <text evidence="1">Belongs to the multicopper oxidase family.</text>
</comment>
<dbReference type="FunFam" id="2.60.40.420:FF:000021">
    <property type="entry name" value="Extracellular dihydrogeodin oxidase/laccase"/>
    <property type="match status" value="1"/>
</dbReference>